<dbReference type="Proteomes" id="UP000030816">
    <property type="component" value="Unassembled WGS sequence"/>
</dbReference>
<comment type="caution">
    <text evidence="3">The sequence shown here is derived from an EMBL/GenBank/DDBJ whole genome shotgun (WGS) entry which is preliminary data.</text>
</comment>
<dbReference type="RefSeq" id="XP_040680675.1">
    <property type="nucleotide sequence ID" value="XM_040821261.1"/>
</dbReference>
<gene>
    <name evidence="3" type="ORF">MAM_02462</name>
</gene>
<feature type="compositionally biased region" description="Basic and acidic residues" evidence="1">
    <location>
        <begin position="193"/>
        <end position="206"/>
    </location>
</feature>
<dbReference type="OrthoDB" id="5388417at2759"/>
<keyword evidence="4" id="KW-1185">Reference proteome</keyword>
<keyword evidence="2" id="KW-0472">Membrane</keyword>
<sequence>MPPAILTRDTLSSFVEGSSIPARSAMPSTDRLYSTQPWRPLLVGSKRLAMRSFSNISRRSDDGQNNLIDLMLAILGLVFIGLILASLLYLFHRRRRLQRLQNGPLPPYEGVRQTNSCGLTIETTHNGRSSLFYIGRDGQPMLQNPYSPPHSPDNVPQIHITFPDEQDENGHAKSGRVLVVRVGDNAAVGLEPMREEELPAYEKESKGQFQSVDMDKIGGLKEKDRTLFQ</sequence>
<name>A0A0B2X157_METAS</name>
<feature type="region of interest" description="Disordered" evidence="1">
    <location>
        <begin position="193"/>
        <end position="229"/>
    </location>
</feature>
<evidence type="ECO:0000256" key="1">
    <source>
        <dbReference type="SAM" id="MobiDB-lite"/>
    </source>
</evidence>
<reference evidence="3 4" key="1">
    <citation type="journal article" date="2014" name="Proc. Natl. Acad. Sci. U.S.A.">
        <title>Trajectory and genomic determinants of fungal-pathogen speciation and host adaptation.</title>
        <authorList>
            <person name="Hu X."/>
            <person name="Xiao G."/>
            <person name="Zheng P."/>
            <person name="Shang Y."/>
            <person name="Su Y."/>
            <person name="Zhang X."/>
            <person name="Liu X."/>
            <person name="Zhan S."/>
            <person name="St Leger R.J."/>
            <person name="Wang C."/>
        </authorList>
    </citation>
    <scope>NUCLEOTIDE SEQUENCE [LARGE SCALE GENOMIC DNA]</scope>
    <source>
        <strain evidence="3 4">ARSEF 1941</strain>
    </source>
</reference>
<evidence type="ECO:0000256" key="2">
    <source>
        <dbReference type="SAM" id="Phobius"/>
    </source>
</evidence>
<dbReference type="AlphaFoldDB" id="A0A0B2X157"/>
<organism evidence="3 4">
    <name type="scientific">Metarhizium album (strain ARSEF 1941)</name>
    <dbReference type="NCBI Taxonomy" id="1081103"/>
    <lineage>
        <taxon>Eukaryota</taxon>
        <taxon>Fungi</taxon>
        <taxon>Dikarya</taxon>
        <taxon>Ascomycota</taxon>
        <taxon>Pezizomycotina</taxon>
        <taxon>Sordariomycetes</taxon>
        <taxon>Hypocreomycetidae</taxon>
        <taxon>Hypocreales</taxon>
        <taxon>Clavicipitaceae</taxon>
        <taxon>Metarhizium</taxon>
    </lineage>
</organism>
<dbReference type="GeneID" id="63736917"/>
<feature type="compositionally biased region" description="Basic and acidic residues" evidence="1">
    <location>
        <begin position="213"/>
        <end position="229"/>
    </location>
</feature>
<proteinExistence type="predicted"/>
<evidence type="ECO:0000313" key="4">
    <source>
        <dbReference type="Proteomes" id="UP000030816"/>
    </source>
</evidence>
<protein>
    <submittedName>
        <fullName evidence="3">Uncharacterized protein</fullName>
    </submittedName>
</protein>
<accession>A0A0B2X157</accession>
<feature type="transmembrane region" description="Helical" evidence="2">
    <location>
        <begin position="70"/>
        <end position="91"/>
    </location>
</feature>
<keyword evidence="2" id="KW-1133">Transmembrane helix</keyword>
<evidence type="ECO:0000313" key="3">
    <source>
        <dbReference type="EMBL" id="KHN99609.1"/>
    </source>
</evidence>
<dbReference type="HOGENOM" id="CLU_089389_0_0_1"/>
<keyword evidence="2" id="KW-0812">Transmembrane</keyword>
<dbReference type="EMBL" id="AZHE01000004">
    <property type="protein sequence ID" value="KHN99609.1"/>
    <property type="molecule type" value="Genomic_DNA"/>
</dbReference>